<keyword evidence="2" id="KW-1185">Reference proteome</keyword>
<evidence type="ECO:0000313" key="1">
    <source>
        <dbReference type="EMBL" id="KAH6947400.1"/>
    </source>
</evidence>
<comment type="caution">
    <text evidence="1">The sequence shown here is derived from an EMBL/GenBank/DDBJ whole genome shotgun (WGS) entry which is preliminary data.</text>
</comment>
<protein>
    <submittedName>
        <fullName evidence="1">Uncharacterized protein</fullName>
    </submittedName>
</protein>
<organism evidence="1 2">
    <name type="scientific">Hyalomma asiaticum</name>
    <name type="common">Tick</name>
    <dbReference type="NCBI Taxonomy" id="266040"/>
    <lineage>
        <taxon>Eukaryota</taxon>
        <taxon>Metazoa</taxon>
        <taxon>Ecdysozoa</taxon>
        <taxon>Arthropoda</taxon>
        <taxon>Chelicerata</taxon>
        <taxon>Arachnida</taxon>
        <taxon>Acari</taxon>
        <taxon>Parasitiformes</taxon>
        <taxon>Ixodida</taxon>
        <taxon>Ixodoidea</taxon>
        <taxon>Ixodidae</taxon>
        <taxon>Hyalomminae</taxon>
        <taxon>Hyalomma</taxon>
    </lineage>
</organism>
<accession>A0ACB7TKR1</accession>
<proteinExistence type="predicted"/>
<gene>
    <name evidence="1" type="ORF">HPB50_018555</name>
</gene>
<sequence length="128" mass="13736">MRGREGLLGRRAPAQLSGGREEAAPASEIRSLVQRREYSELEERVWLPTGRTSRGCSKVDPASLRDSLKGIEEQRCSSTGHFEKGVGREREQTDRVDKTSGGVGTGGVSATTVPGAGSRTTPKESYSS</sequence>
<reference evidence="1" key="1">
    <citation type="submission" date="2020-05" db="EMBL/GenBank/DDBJ databases">
        <title>Large-scale comparative analyses of tick genomes elucidate their genetic diversity and vector capacities.</title>
        <authorList>
            <person name="Jia N."/>
            <person name="Wang J."/>
            <person name="Shi W."/>
            <person name="Du L."/>
            <person name="Sun Y."/>
            <person name="Zhan W."/>
            <person name="Jiang J."/>
            <person name="Wang Q."/>
            <person name="Zhang B."/>
            <person name="Ji P."/>
            <person name="Sakyi L.B."/>
            <person name="Cui X."/>
            <person name="Yuan T."/>
            <person name="Jiang B."/>
            <person name="Yang W."/>
            <person name="Lam T.T.-Y."/>
            <person name="Chang Q."/>
            <person name="Ding S."/>
            <person name="Wang X."/>
            <person name="Zhu J."/>
            <person name="Ruan X."/>
            <person name="Zhao L."/>
            <person name="Wei J."/>
            <person name="Que T."/>
            <person name="Du C."/>
            <person name="Cheng J."/>
            <person name="Dai P."/>
            <person name="Han X."/>
            <person name="Huang E."/>
            <person name="Gao Y."/>
            <person name="Liu J."/>
            <person name="Shao H."/>
            <person name="Ye R."/>
            <person name="Li L."/>
            <person name="Wei W."/>
            <person name="Wang X."/>
            <person name="Wang C."/>
            <person name="Yang T."/>
            <person name="Huo Q."/>
            <person name="Li W."/>
            <person name="Guo W."/>
            <person name="Chen H."/>
            <person name="Zhou L."/>
            <person name="Ni X."/>
            <person name="Tian J."/>
            <person name="Zhou Y."/>
            <person name="Sheng Y."/>
            <person name="Liu T."/>
            <person name="Pan Y."/>
            <person name="Xia L."/>
            <person name="Li J."/>
            <person name="Zhao F."/>
            <person name="Cao W."/>
        </authorList>
    </citation>
    <scope>NUCLEOTIDE SEQUENCE</scope>
    <source>
        <strain evidence="1">Hyas-2018</strain>
    </source>
</reference>
<name>A0ACB7TKR1_HYAAI</name>
<dbReference type="EMBL" id="CM023481">
    <property type="protein sequence ID" value="KAH6947400.1"/>
    <property type="molecule type" value="Genomic_DNA"/>
</dbReference>
<dbReference type="Proteomes" id="UP000821845">
    <property type="component" value="Chromosome 1"/>
</dbReference>
<evidence type="ECO:0000313" key="2">
    <source>
        <dbReference type="Proteomes" id="UP000821845"/>
    </source>
</evidence>